<evidence type="ECO:0000256" key="1">
    <source>
        <dbReference type="SAM" id="MobiDB-lite"/>
    </source>
</evidence>
<keyword evidence="3" id="KW-1185">Reference proteome</keyword>
<sequence length="59" mass="6478">MDPLALLSDEEDEAGADGEERGLQDPDPKRLRTAEPEGVNFEALRRQDLGDAERQLGGQ</sequence>
<gene>
    <name evidence="2" type="ORF">CCMP2556_LOCUS10372</name>
</gene>
<feature type="compositionally biased region" description="Acidic residues" evidence="1">
    <location>
        <begin position="8"/>
        <end position="17"/>
    </location>
</feature>
<dbReference type="EMBL" id="CAXAMN010004847">
    <property type="protein sequence ID" value="CAK9011237.1"/>
    <property type="molecule type" value="Genomic_DNA"/>
</dbReference>
<accession>A0ABP0JA45</accession>
<proteinExistence type="predicted"/>
<comment type="caution">
    <text evidence="2">The sequence shown here is derived from an EMBL/GenBank/DDBJ whole genome shotgun (WGS) entry which is preliminary data.</text>
</comment>
<feature type="compositionally biased region" description="Basic and acidic residues" evidence="1">
    <location>
        <begin position="18"/>
        <end position="35"/>
    </location>
</feature>
<feature type="region of interest" description="Disordered" evidence="1">
    <location>
        <begin position="1"/>
        <end position="59"/>
    </location>
</feature>
<protein>
    <submittedName>
        <fullName evidence="2">Uncharacterized protein</fullName>
    </submittedName>
</protein>
<name>A0ABP0JA45_9DINO</name>
<reference evidence="2 3" key="1">
    <citation type="submission" date="2024-02" db="EMBL/GenBank/DDBJ databases">
        <authorList>
            <person name="Chen Y."/>
            <person name="Shah S."/>
            <person name="Dougan E. K."/>
            <person name="Thang M."/>
            <person name="Chan C."/>
        </authorList>
    </citation>
    <scope>NUCLEOTIDE SEQUENCE [LARGE SCALE GENOMIC DNA]</scope>
</reference>
<dbReference type="Proteomes" id="UP001642484">
    <property type="component" value="Unassembled WGS sequence"/>
</dbReference>
<evidence type="ECO:0000313" key="2">
    <source>
        <dbReference type="EMBL" id="CAK9011237.1"/>
    </source>
</evidence>
<organism evidence="2 3">
    <name type="scientific">Durusdinium trenchii</name>
    <dbReference type="NCBI Taxonomy" id="1381693"/>
    <lineage>
        <taxon>Eukaryota</taxon>
        <taxon>Sar</taxon>
        <taxon>Alveolata</taxon>
        <taxon>Dinophyceae</taxon>
        <taxon>Suessiales</taxon>
        <taxon>Symbiodiniaceae</taxon>
        <taxon>Durusdinium</taxon>
    </lineage>
</organism>
<evidence type="ECO:0000313" key="3">
    <source>
        <dbReference type="Proteomes" id="UP001642484"/>
    </source>
</evidence>
<feature type="compositionally biased region" description="Basic and acidic residues" evidence="1">
    <location>
        <begin position="43"/>
        <end position="59"/>
    </location>
</feature>